<dbReference type="Pfam" id="PF00583">
    <property type="entry name" value="Acetyltransf_1"/>
    <property type="match status" value="1"/>
</dbReference>
<dbReference type="InterPro" id="IPR016181">
    <property type="entry name" value="Acyl_CoA_acyltransferase"/>
</dbReference>
<dbReference type="SUPFAM" id="SSF55729">
    <property type="entry name" value="Acyl-CoA N-acyltransferases (Nat)"/>
    <property type="match status" value="1"/>
</dbReference>
<dbReference type="InterPro" id="IPR000182">
    <property type="entry name" value="GNAT_dom"/>
</dbReference>
<protein>
    <submittedName>
        <fullName evidence="2">GNAT family N-acetyltransferase</fullName>
    </submittedName>
</protein>
<evidence type="ECO:0000259" key="1">
    <source>
        <dbReference type="PROSITE" id="PS51186"/>
    </source>
</evidence>
<organism evidence="2 3">
    <name type="scientific">Geojedonia litorea</name>
    <dbReference type="NCBI Taxonomy" id="1268269"/>
    <lineage>
        <taxon>Bacteria</taxon>
        <taxon>Pseudomonadati</taxon>
        <taxon>Bacteroidota</taxon>
        <taxon>Flavobacteriia</taxon>
        <taxon>Flavobacteriales</taxon>
        <taxon>Flavobacteriaceae</taxon>
        <taxon>Geojedonia</taxon>
    </lineage>
</organism>
<dbReference type="RefSeq" id="WP_387964823.1">
    <property type="nucleotide sequence ID" value="NZ_JBHSGP010000014.1"/>
</dbReference>
<name>A0ABV9N528_9FLAO</name>
<dbReference type="CDD" id="cd04301">
    <property type="entry name" value="NAT_SF"/>
    <property type="match status" value="1"/>
</dbReference>
<sequence>MSFSFKIIDAAEINSIIPLVQKLTNNKFSDAVLLQRFEEMVTQNYECAGVYDGDTLIGISGMWYCTRHYAGKSMEVDHVYIDDAYRSKGIGKQFFKWMYDYVKAKGYTSVELNTYVQNYPSHKFYYNEGFEILGYHFFKTL</sequence>
<accession>A0ABV9N528</accession>
<dbReference type="PROSITE" id="PS51186">
    <property type="entry name" value="GNAT"/>
    <property type="match status" value="1"/>
</dbReference>
<evidence type="ECO:0000313" key="3">
    <source>
        <dbReference type="Proteomes" id="UP001595953"/>
    </source>
</evidence>
<gene>
    <name evidence="2" type="ORF">ACFO5O_13990</name>
</gene>
<dbReference type="EMBL" id="JBHSGP010000014">
    <property type="protein sequence ID" value="MFC4723442.1"/>
    <property type="molecule type" value="Genomic_DNA"/>
</dbReference>
<proteinExistence type="predicted"/>
<keyword evidence="3" id="KW-1185">Reference proteome</keyword>
<feature type="domain" description="N-acetyltransferase" evidence="1">
    <location>
        <begin position="3"/>
        <end position="141"/>
    </location>
</feature>
<dbReference type="Gene3D" id="3.40.630.30">
    <property type="match status" value="1"/>
</dbReference>
<comment type="caution">
    <text evidence="2">The sequence shown here is derived from an EMBL/GenBank/DDBJ whole genome shotgun (WGS) entry which is preliminary data.</text>
</comment>
<evidence type="ECO:0000313" key="2">
    <source>
        <dbReference type="EMBL" id="MFC4723442.1"/>
    </source>
</evidence>
<dbReference type="Proteomes" id="UP001595953">
    <property type="component" value="Unassembled WGS sequence"/>
</dbReference>
<reference evidence="3" key="1">
    <citation type="journal article" date="2019" name="Int. J. Syst. Evol. Microbiol.">
        <title>The Global Catalogue of Microorganisms (GCM) 10K type strain sequencing project: providing services to taxonomists for standard genome sequencing and annotation.</title>
        <authorList>
            <consortium name="The Broad Institute Genomics Platform"/>
            <consortium name="The Broad Institute Genome Sequencing Center for Infectious Disease"/>
            <person name="Wu L."/>
            <person name="Ma J."/>
        </authorList>
    </citation>
    <scope>NUCLEOTIDE SEQUENCE [LARGE SCALE GENOMIC DNA]</scope>
    <source>
        <strain evidence="3">CCUG 63682</strain>
    </source>
</reference>